<name>A0A5B7K407_PORTR</name>
<feature type="region of interest" description="Disordered" evidence="1">
    <location>
        <begin position="1"/>
        <end position="29"/>
    </location>
</feature>
<sequence>MGKRVSGLSQEMSSPRQTCSSRHNSGIPTYAHNQLGYLYLTPKRLRSLAS</sequence>
<comment type="caution">
    <text evidence="2">The sequence shown here is derived from an EMBL/GenBank/DDBJ whole genome shotgun (WGS) entry which is preliminary data.</text>
</comment>
<dbReference type="AlphaFoldDB" id="A0A5B7K407"/>
<dbReference type="EMBL" id="VSRR010138243">
    <property type="protein sequence ID" value="MPD03851.1"/>
    <property type="molecule type" value="Genomic_DNA"/>
</dbReference>
<evidence type="ECO:0000256" key="1">
    <source>
        <dbReference type="SAM" id="MobiDB-lite"/>
    </source>
</evidence>
<evidence type="ECO:0000313" key="3">
    <source>
        <dbReference type="Proteomes" id="UP000324222"/>
    </source>
</evidence>
<proteinExistence type="predicted"/>
<feature type="compositionally biased region" description="Polar residues" evidence="1">
    <location>
        <begin position="7"/>
        <end position="27"/>
    </location>
</feature>
<evidence type="ECO:0000313" key="2">
    <source>
        <dbReference type="EMBL" id="MPD03851.1"/>
    </source>
</evidence>
<reference evidence="2 3" key="1">
    <citation type="submission" date="2019-05" db="EMBL/GenBank/DDBJ databases">
        <title>Another draft genome of Portunus trituberculatus and its Hox gene families provides insights of decapod evolution.</title>
        <authorList>
            <person name="Jeong J.-H."/>
            <person name="Song I."/>
            <person name="Kim S."/>
            <person name="Choi T."/>
            <person name="Kim D."/>
            <person name="Ryu S."/>
            <person name="Kim W."/>
        </authorList>
    </citation>
    <scope>NUCLEOTIDE SEQUENCE [LARGE SCALE GENOMIC DNA]</scope>
    <source>
        <tissue evidence="2">Muscle</tissue>
    </source>
</reference>
<dbReference type="Proteomes" id="UP000324222">
    <property type="component" value="Unassembled WGS sequence"/>
</dbReference>
<accession>A0A5B7K407</accession>
<protein>
    <submittedName>
        <fullName evidence="2">Uncharacterized protein</fullName>
    </submittedName>
</protein>
<keyword evidence="3" id="KW-1185">Reference proteome</keyword>
<gene>
    <name evidence="2" type="ORF">E2C01_099506</name>
</gene>
<organism evidence="2 3">
    <name type="scientific">Portunus trituberculatus</name>
    <name type="common">Swimming crab</name>
    <name type="synonym">Neptunus trituberculatus</name>
    <dbReference type="NCBI Taxonomy" id="210409"/>
    <lineage>
        <taxon>Eukaryota</taxon>
        <taxon>Metazoa</taxon>
        <taxon>Ecdysozoa</taxon>
        <taxon>Arthropoda</taxon>
        <taxon>Crustacea</taxon>
        <taxon>Multicrustacea</taxon>
        <taxon>Malacostraca</taxon>
        <taxon>Eumalacostraca</taxon>
        <taxon>Eucarida</taxon>
        <taxon>Decapoda</taxon>
        <taxon>Pleocyemata</taxon>
        <taxon>Brachyura</taxon>
        <taxon>Eubrachyura</taxon>
        <taxon>Portunoidea</taxon>
        <taxon>Portunidae</taxon>
        <taxon>Portuninae</taxon>
        <taxon>Portunus</taxon>
    </lineage>
</organism>